<reference evidence="5 6" key="1">
    <citation type="submission" date="2018-05" db="EMBL/GenBank/DDBJ databases">
        <title>Genome sequencing and assembly of the regulated plant pathogen Lachnellula willkommii and related sister species for the development of diagnostic species identification markers.</title>
        <authorList>
            <person name="Giroux E."/>
            <person name="Bilodeau G."/>
        </authorList>
    </citation>
    <scope>NUCLEOTIDE SEQUENCE [LARGE SCALE GENOMIC DNA]</scope>
    <source>
        <strain evidence="5 6">CBS 268.59</strain>
    </source>
</reference>
<dbReference type="PROSITE" id="PS00061">
    <property type="entry name" value="ADH_SHORT"/>
    <property type="match status" value="1"/>
</dbReference>
<dbReference type="InterPro" id="IPR036291">
    <property type="entry name" value="NAD(P)-bd_dom_sf"/>
</dbReference>
<dbReference type="GO" id="GO:0006654">
    <property type="term" value="P:phosphatidic acid biosynthetic process"/>
    <property type="evidence" value="ECO:0007669"/>
    <property type="project" value="TreeGrafter"/>
</dbReference>
<evidence type="ECO:0000256" key="4">
    <source>
        <dbReference type="RuleBase" id="RU000363"/>
    </source>
</evidence>
<name>A0A8T9C5G2_9HELO</name>
<gene>
    <name evidence="5" type="primary">ayr1_0</name>
    <name evidence="5" type="ORF">LSUE1_G006415</name>
</gene>
<dbReference type="GO" id="GO:0019433">
    <property type="term" value="P:triglyceride catabolic process"/>
    <property type="evidence" value="ECO:0007669"/>
    <property type="project" value="TreeGrafter"/>
</dbReference>
<organism evidence="5 6">
    <name type="scientific">Lachnellula suecica</name>
    <dbReference type="NCBI Taxonomy" id="602035"/>
    <lineage>
        <taxon>Eukaryota</taxon>
        <taxon>Fungi</taxon>
        <taxon>Dikarya</taxon>
        <taxon>Ascomycota</taxon>
        <taxon>Pezizomycotina</taxon>
        <taxon>Leotiomycetes</taxon>
        <taxon>Helotiales</taxon>
        <taxon>Lachnaceae</taxon>
        <taxon>Lachnellula</taxon>
    </lineage>
</organism>
<evidence type="ECO:0000313" key="6">
    <source>
        <dbReference type="Proteomes" id="UP000469558"/>
    </source>
</evidence>
<evidence type="ECO:0000313" key="5">
    <source>
        <dbReference type="EMBL" id="TVY73413.1"/>
    </source>
</evidence>
<dbReference type="InterPro" id="IPR020904">
    <property type="entry name" value="Sc_DH/Rdtase_CS"/>
</dbReference>
<keyword evidence="3" id="KW-0560">Oxidoreductase</keyword>
<evidence type="ECO:0000256" key="1">
    <source>
        <dbReference type="ARBA" id="ARBA00006484"/>
    </source>
</evidence>
<evidence type="ECO:0000256" key="2">
    <source>
        <dbReference type="ARBA" id="ARBA00022857"/>
    </source>
</evidence>
<dbReference type="SUPFAM" id="SSF51735">
    <property type="entry name" value="NAD(P)-binding Rossmann-fold domains"/>
    <property type="match status" value="1"/>
</dbReference>
<keyword evidence="6" id="KW-1185">Reference proteome</keyword>
<sequence>MTHQKTVLITGTSEGGIGDALAQEFHRKGLRVFATARNLAKVQHLQKLGLEVLQLDVVDQASIQEAVKSVDALTGGKLDILVNNSGYGRPPPFFSRTIIDSVKGSNAPLLDADLKAAKAMFDVNVFAVIEVTRAFSPLLIASKGRIVNIGSIAGIFPVPWQGYYNATKAAVHQLSHCLQVEMAAFGVTTINVTTGIIKTKFFDNLNKPRLPANSLYGPAKDIIEPVMQGVGLEEGGIDVNVYAARVVKNILKANPNKNHWVGGSTFVVWLASTFGWSSIWDYIVPSMFKIPLITKKIQAAEKSK</sequence>
<comment type="caution">
    <text evidence="5">The sequence shown here is derived from an EMBL/GenBank/DDBJ whole genome shotgun (WGS) entry which is preliminary data.</text>
</comment>
<dbReference type="PANTHER" id="PTHR44169">
    <property type="entry name" value="NADPH-DEPENDENT 1-ACYLDIHYDROXYACETONE PHOSPHATE REDUCTASE"/>
    <property type="match status" value="1"/>
</dbReference>
<dbReference type="GO" id="GO:0005811">
    <property type="term" value="C:lipid droplet"/>
    <property type="evidence" value="ECO:0007669"/>
    <property type="project" value="TreeGrafter"/>
</dbReference>
<comment type="similarity">
    <text evidence="1 4">Belongs to the short-chain dehydrogenases/reductases (SDR) family.</text>
</comment>
<keyword evidence="2" id="KW-0521">NADP</keyword>
<dbReference type="PANTHER" id="PTHR44169:SF3">
    <property type="entry name" value="SHORT-CHAIN DEHYDROGENASE SRDE"/>
    <property type="match status" value="1"/>
</dbReference>
<dbReference type="PRINTS" id="PR00080">
    <property type="entry name" value="SDRFAMILY"/>
</dbReference>
<dbReference type="PRINTS" id="PR00081">
    <property type="entry name" value="GDHRDH"/>
</dbReference>
<dbReference type="GO" id="GO:0005783">
    <property type="term" value="C:endoplasmic reticulum"/>
    <property type="evidence" value="ECO:0007669"/>
    <property type="project" value="TreeGrafter"/>
</dbReference>
<dbReference type="GO" id="GO:0000140">
    <property type="term" value="F:acylglycerone-phosphate reductase (NADP+) activity"/>
    <property type="evidence" value="ECO:0007669"/>
    <property type="project" value="TreeGrafter"/>
</dbReference>
<dbReference type="CDD" id="cd05374">
    <property type="entry name" value="17beta-HSD-like_SDR_c"/>
    <property type="match status" value="1"/>
</dbReference>
<accession>A0A8T9C5G2</accession>
<dbReference type="GO" id="GO:0004806">
    <property type="term" value="F:triacylglycerol lipase activity"/>
    <property type="evidence" value="ECO:0007669"/>
    <property type="project" value="TreeGrafter"/>
</dbReference>
<dbReference type="EMBL" id="QGMK01001085">
    <property type="protein sequence ID" value="TVY73413.1"/>
    <property type="molecule type" value="Genomic_DNA"/>
</dbReference>
<dbReference type="AlphaFoldDB" id="A0A8T9C5G2"/>
<proteinExistence type="inferred from homology"/>
<protein>
    <submittedName>
        <fullName evidence="5">NADPH-dependent 1-acyldihydroxyacetone phosphate reductase</fullName>
    </submittedName>
</protein>
<dbReference type="InterPro" id="IPR002347">
    <property type="entry name" value="SDR_fam"/>
</dbReference>
<dbReference type="OrthoDB" id="2102561at2759"/>
<dbReference type="Gene3D" id="3.40.50.720">
    <property type="entry name" value="NAD(P)-binding Rossmann-like Domain"/>
    <property type="match status" value="1"/>
</dbReference>
<dbReference type="Pfam" id="PF00106">
    <property type="entry name" value="adh_short"/>
    <property type="match status" value="1"/>
</dbReference>
<evidence type="ECO:0000256" key="3">
    <source>
        <dbReference type="ARBA" id="ARBA00023002"/>
    </source>
</evidence>
<dbReference type="Proteomes" id="UP000469558">
    <property type="component" value="Unassembled WGS sequence"/>
</dbReference>